<feature type="region of interest" description="Disordered" evidence="1">
    <location>
        <begin position="1"/>
        <end position="26"/>
    </location>
</feature>
<organism evidence="2 3">
    <name type="scientific">Ditylenchus dipsaci</name>
    <dbReference type="NCBI Taxonomy" id="166011"/>
    <lineage>
        <taxon>Eukaryota</taxon>
        <taxon>Metazoa</taxon>
        <taxon>Ecdysozoa</taxon>
        <taxon>Nematoda</taxon>
        <taxon>Chromadorea</taxon>
        <taxon>Rhabditida</taxon>
        <taxon>Tylenchina</taxon>
        <taxon>Tylenchomorpha</taxon>
        <taxon>Sphaerularioidea</taxon>
        <taxon>Anguinidae</taxon>
        <taxon>Anguininae</taxon>
        <taxon>Ditylenchus</taxon>
    </lineage>
</organism>
<dbReference type="WBParaSite" id="jg8521">
    <property type="protein sequence ID" value="jg8521"/>
    <property type="gene ID" value="jg8521"/>
</dbReference>
<sequence length="210" mass="24073">MQHRGSAPGLHNGSSPRLYERKQKNQSQYYTFHPKSLYKDFPNNEEKPSVLELENNYLLKHHQQYNNRDTSGPRDQQQWIGSPLAEEFNMLGRTGPNRVDYYVQTNVLAGGRRPLPSANPAIPPRLARVRSDEYLLGTRSEPDLRPMAAIPPDEENSRWFVALYDYSYKMSPNPNAQQEELSFRKHQLIKVYGDADPTASTTPKSVVDLA</sequence>
<dbReference type="SUPFAM" id="SSF50044">
    <property type="entry name" value="SH3-domain"/>
    <property type="match status" value="1"/>
</dbReference>
<dbReference type="Proteomes" id="UP000887574">
    <property type="component" value="Unplaced"/>
</dbReference>
<dbReference type="AlphaFoldDB" id="A0A915EMX5"/>
<evidence type="ECO:0000256" key="1">
    <source>
        <dbReference type="SAM" id="MobiDB-lite"/>
    </source>
</evidence>
<protein>
    <submittedName>
        <fullName evidence="3">Uncharacterized protein</fullName>
    </submittedName>
</protein>
<evidence type="ECO:0000313" key="2">
    <source>
        <dbReference type="Proteomes" id="UP000887574"/>
    </source>
</evidence>
<dbReference type="GO" id="GO:0007274">
    <property type="term" value="P:neuromuscular synaptic transmission"/>
    <property type="evidence" value="ECO:0007669"/>
    <property type="project" value="TreeGrafter"/>
</dbReference>
<dbReference type="PANTHER" id="PTHR14234:SF19">
    <property type="entry name" value="RIM-BINDING PROTEIN, ISOFORM F"/>
    <property type="match status" value="1"/>
</dbReference>
<dbReference type="Gene3D" id="2.30.30.40">
    <property type="entry name" value="SH3 Domains"/>
    <property type="match status" value="1"/>
</dbReference>
<dbReference type="InterPro" id="IPR036028">
    <property type="entry name" value="SH3-like_dom_sf"/>
</dbReference>
<dbReference type="InterPro" id="IPR040325">
    <property type="entry name" value="RIMBP1/2/3"/>
</dbReference>
<accession>A0A915EMX5</accession>
<proteinExistence type="predicted"/>
<name>A0A915EMX5_9BILA</name>
<keyword evidence="2" id="KW-1185">Reference proteome</keyword>
<reference evidence="3" key="1">
    <citation type="submission" date="2022-11" db="UniProtKB">
        <authorList>
            <consortium name="WormBaseParasite"/>
        </authorList>
    </citation>
    <scope>IDENTIFICATION</scope>
</reference>
<evidence type="ECO:0000313" key="3">
    <source>
        <dbReference type="WBParaSite" id="jg8521"/>
    </source>
</evidence>
<dbReference type="GO" id="GO:0045202">
    <property type="term" value="C:synapse"/>
    <property type="evidence" value="ECO:0007669"/>
    <property type="project" value="GOC"/>
</dbReference>
<dbReference type="PANTHER" id="PTHR14234">
    <property type="entry name" value="RIM BINDING PROTEIN-RELATED"/>
    <property type="match status" value="1"/>
</dbReference>